<keyword evidence="1" id="KW-1133">Transmembrane helix</keyword>
<keyword evidence="1" id="KW-0812">Transmembrane</keyword>
<accession>A0A2P2IQB4</accession>
<evidence type="ECO:0000256" key="1">
    <source>
        <dbReference type="SAM" id="Phobius"/>
    </source>
</evidence>
<dbReference type="EMBL" id="GGEC01002929">
    <property type="protein sequence ID" value="MBW83412.1"/>
    <property type="molecule type" value="Transcribed_RNA"/>
</dbReference>
<proteinExistence type="predicted"/>
<evidence type="ECO:0000313" key="2">
    <source>
        <dbReference type="EMBL" id="MBW83412.1"/>
    </source>
</evidence>
<keyword evidence="1" id="KW-0472">Membrane</keyword>
<sequence>MTRWNWEQWGVMTLTTWRLMMGCSSIPIFILIHPSFPTFRTGSDIRLLPSNRVDRAI</sequence>
<dbReference type="AlphaFoldDB" id="A0A2P2IQB4"/>
<feature type="transmembrane region" description="Helical" evidence="1">
    <location>
        <begin position="16"/>
        <end position="36"/>
    </location>
</feature>
<reference evidence="2" key="1">
    <citation type="submission" date="2018-02" db="EMBL/GenBank/DDBJ databases">
        <title>Rhizophora mucronata_Transcriptome.</title>
        <authorList>
            <person name="Meera S.P."/>
            <person name="Sreeshan A."/>
            <person name="Augustine A."/>
        </authorList>
    </citation>
    <scope>NUCLEOTIDE SEQUENCE</scope>
    <source>
        <tissue evidence="2">Leaf</tissue>
    </source>
</reference>
<name>A0A2P2IQB4_RHIMU</name>
<organism evidence="2">
    <name type="scientific">Rhizophora mucronata</name>
    <name type="common">Asiatic mangrove</name>
    <dbReference type="NCBI Taxonomy" id="61149"/>
    <lineage>
        <taxon>Eukaryota</taxon>
        <taxon>Viridiplantae</taxon>
        <taxon>Streptophyta</taxon>
        <taxon>Embryophyta</taxon>
        <taxon>Tracheophyta</taxon>
        <taxon>Spermatophyta</taxon>
        <taxon>Magnoliopsida</taxon>
        <taxon>eudicotyledons</taxon>
        <taxon>Gunneridae</taxon>
        <taxon>Pentapetalae</taxon>
        <taxon>rosids</taxon>
        <taxon>fabids</taxon>
        <taxon>Malpighiales</taxon>
        <taxon>Rhizophoraceae</taxon>
        <taxon>Rhizophora</taxon>
    </lineage>
</organism>
<protein>
    <submittedName>
        <fullName evidence="2">Uncharacterized protein MANES_14G101400</fullName>
    </submittedName>
</protein>